<dbReference type="Ensembl" id="ENSLLET00000006616.1">
    <property type="protein sequence ID" value="ENSLLEP00000006350.1"/>
    <property type="gene ID" value="ENSLLEG00000004008.1"/>
</dbReference>
<keyword evidence="5 8" id="KW-1133">Transmembrane helix</keyword>
<comment type="subcellular location">
    <subcellularLocation>
        <location evidence="1">Cell membrane</location>
        <topology evidence="1">Multi-pass membrane protein</topology>
    </subcellularLocation>
</comment>
<evidence type="ECO:0000256" key="8">
    <source>
        <dbReference type="SAM" id="Phobius"/>
    </source>
</evidence>
<name>A0A8C5M1B8_9ANUR</name>
<keyword evidence="2" id="KW-0813">Transport</keyword>
<keyword evidence="4 8" id="KW-0812">Transmembrane</keyword>
<feature type="transmembrane region" description="Helical" evidence="8">
    <location>
        <begin position="383"/>
        <end position="407"/>
    </location>
</feature>
<dbReference type="InterPro" id="IPR026612">
    <property type="entry name" value="STRA6-like"/>
</dbReference>
<dbReference type="GO" id="GO:0005886">
    <property type="term" value="C:plasma membrane"/>
    <property type="evidence" value="ECO:0007669"/>
    <property type="project" value="UniProtKB-SubCell"/>
</dbReference>
<keyword evidence="7" id="KW-0675">Receptor</keyword>
<keyword evidence="10" id="KW-1185">Reference proteome</keyword>
<feature type="transmembrane region" description="Helical" evidence="8">
    <location>
        <begin position="476"/>
        <end position="504"/>
    </location>
</feature>
<accession>A0A8C5M1B8</accession>
<feature type="transmembrane region" description="Helical" evidence="8">
    <location>
        <begin position="62"/>
        <end position="87"/>
    </location>
</feature>
<evidence type="ECO:0000256" key="1">
    <source>
        <dbReference type="ARBA" id="ARBA00004651"/>
    </source>
</evidence>
<keyword evidence="3" id="KW-1003">Cell membrane</keyword>
<feature type="transmembrane region" description="Helical" evidence="8">
    <location>
        <begin position="524"/>
        <end position="548"/>
    </location>
</feature>
<feature type="transmembrane region" description="Helical" evidence="8">
    <location>
        <begin position="137"/>
        <end position="156"/>
    </location>
</feature>
<reference evidence="9" key="1">
    <citation type="submission" date="2025-08" db="UniProtKB">
        <authorList>
            <consortium name="Ensembl"/>
        </authorList>
    </citation>
    <scope>IDENTIFICATION</scope>
</reference>
<evidence type="ECO:0000313" key="9">
    <source>
        <dbReference type="Ensembl" id="ENSLLEP00000006350.1"/>
    </source>
</evidence>
<dbReference type="PANTHER" id="PTHR21444:SF17">
    <property type="entry name" value="STIMULATED BY RETINOIC ACID GENE 6 PROTEIN-LIKE"/>
    <property type="match status" value="1"/>
</dbReference>
<dbReference type="GO" id="GO:0034632">
    <property type="term" value="F:retinol transmembrane transporter activity"/>
    <property type="evidence" value="ECO:0007669"/>
    <property type="project" value="InterPro"/>
</dbReference>
<feature type="transmembrane region" description="Helical" evidence="8">
    <location>
        <begin position="23"/>
        <end position="42"/>
    </location>
</feature>
<organism evidence="9 10">
    <name type="scientific">Leptobrachium leishanense</name>
    <name type="common">Leishan spiny toad</name>
    <dbReference type="NCBI Taxonomy" id="445787"/>
    <lineage>
        <taxon>Eukaryota</taxon>
        <taxon>Metazoa</taxon>
        <taxon>Chordata</taxon>
        <taxon>Craniata</taxon>
        <taxon>Vertebrata</taxon>
        <taxon>Euteleostomi</taxon>
        <taxon>Amphibia</taxon>
        <taxon>Batrachia</taxon>
        <taxon>Anura</taxon>
        <taxon>Pelobatoidea</taxon>
        <taxon>Megophryidae</taxon>
        <taxon>Leptobrachium</taxon>
    </lineage>
</organism>
<dbReference type="GO" id="GO:0071939">
    <property type="term" value="P:vitamin A import into cell"/>
    <property type="evidence" value="ECO:0007669"/>
    <property type="project" value="TreeGrafter"/>
</dbReference>
<protein>
    <recommendedName>
        <fullName evidence="11">Stimulated by retinoic acid gene 6 protein-like</fullName>
    </recommendedName>
</protein>
<evidence type="ECO:0000256" key="3">
    <source>
        <dbReference type="ARBA" id="ARBA00022475"/>
    </source>
</evidence>
<sequence length="644" mass="74255">MTFHEDRMAQDNDTCKSSVDMDLFLHCSLVPSVLIILALSFLERRRNKTMIDDRLQLLDMRFGIVIPLDLLGTFNNRWTFGFAFGAIANKVMSLFTEEYLPAGVPAWARALGLLAGALEVGLSYYPIFACLTTDNKIIGSVTGFLYSLIWFIVTLIDIVSCPHGDMIGKYEKVITYWPSLLCLFFLMGRFVHIFIKTIRIMMGADILKEEYRFLPEHQANHVKRLLRKPVEEEKTWFERKIYLWDPCFKFPSRMIGTTVLSLFCLYIFVTFEVSVFQMISQALLTLEGNMEQVAADTSWSGYNQTIFMVKEFNSALKGVWFFTTFLACLITVSYIFHILVCYRKHMKRLWVGEKGFLPIKYHKPSSSQSVAAIARYSGWQVAYILWGYLILHIVQTLLGLLFVYIFVYPVKYGQGMVLLQGLGISTLTIAIVIGLMILQVQLAAKFFLQKKISPEDKKKPLALNNRKAFHNFNYFFFFYNVILGLSACLIRVFISLILGSWLVARIDRTILQRGYESSDMGYNTWIGMIYVDHYHTNPVLVSFCNILLARRAAKGFRKSIAYYSFAGSTEPKSSCQARTRWYLFYTLIKNPRLIIHRKPKHQDDPNVRNSVSQTRLINASVMEAELRNTQERPIVLPDVELSET</sequence>
<proteinExistence type="predicted"/>
<dbReference type="PANTHER" id="PTHR21444">
    <property type="entry name" value="COILED-COIL DOMAIN-CONTAINING PROTEIN 180"/>
    <property type="match status" value="1"/>
</dbReference>
<feature type="transmembrane region" description="Helical" evidence="8">
    <location>
        <begin position="176"/>
        <end position="195"/>
    </location>
</feature>
<reference evidence="9" key="2">
    <citation type="submission" date="2025-09" db="UniProtKB">
        <authorList>
            <consortium name="Ensembl"/>
        </authorList>
    </citation>
    <scope>IDENTIFICATION</scope>
</reference>
<dbReference type="GO" id="GO:0038023">
    <property type="term" value="F:signaling receptor activity"/>
    <property type="evidence" value="ECO:0007669"/>
    <property type="project" value="InterPro"/>
</dbReference>
<dbReference type="AlphaFoldDB" id="A0A8C5M1B8"/>
<evidence type="ECO:0000313" key="10">
    <source>
        <dbReference type="Proteomes" id="UP000694569"/>
    </source>
</evidence>
<evidence type="ECO:0000256" key="5">
    <source>
        <dbReference type="ARBA" id="ARBA00022989"/>
    </source>
</evidence>
<keyword evidence="6 8" id="KW-0472">Membrane</keyword>
<evidence type="ECO:0000256" key="6">
    <source>
        <dbReference type="ARBA" id="ARBA00023136"/>
    </source>
</evidence>
<feature type="transmembrane region" description="Helical" evidence="8">
    <location>
        <begin position="107"/>
        <end position="125"/>
    </location>
</feature>
<dbReference type="GeneTree" id="ENSGT00940000153246"/>
<evidence type="ECO:0000256" key="4">
    <source>
        <dbReference type="ARBA" id="ARBA00022692"/>
    </source>
</evidence>
<evidence type="ECO:0000256" key="7">
    <source>
        <dbReference type="ARBA" id="ARBA00023170"/>
    </source>
</evidence>
<evidence type="ECO:0008006" key="11">
    <source>
        <dbReference type="Google" id="ProtNLM"/>
    </source>
</evidence>
<feature type="transmembrane region" description="Helical" evidence="8">
    <location>
        <begin position="318"/>
        <end position="340"/>
    </location>
</feature>
<evidence type="ECO:0000256" key="2">
    <source>
        <dbReference type="ARBA" id="ARBA00022448"/>
    </source>
</evidence>
<feature type="transmembrane region" description="Helical" evidence="8">
    <location>
        <begin position="259"/>
        <end position="279"/>
    </location>
</feature>
<dbReference type="Proteomes" id="UP000694569">
    <property type="component" value="Unplaced"/>
</dbReference>
<dbReference type="Pfam" id="PF14752">
    <property type="entry name" value="RBP_receptor"/>
    <property type="match status" value="1"/>
</dbReference>
<dbReference type="OrthoDB" id="2376984at2759"/>
<feature type="transmembrane region" description="Helical" evidence="8">
    <location>
        <begin position="427"/>
        <end position="448"/>
    </location>
</feature>